<sequence length="246" mass="27147">MSIFCLVHGAGQGAWCWDLLIPELEARGHKAVAMDLPIEDPSASLSDFADAVLRSLPQDEDDIILVGHSMAGTVIPIVASKRPVRKLVFLTALIPYPGTSTADQFYEDMPDMMKAAGCDRPEEGKLEKFRDEPDMFVPASLGKNPVLSEADAMELFFHDCEPDIARWAVSKMRQQKSMVYIFEVSPLQALPDVECVYIVCADDRIISPIWSRYAARKRLGVDAIELPGGHCPYLSRPAHLASVLCA</sequence>
<organism evidence="2 3">
    <name type="scientific">Scytonema hofmannii FACHB-248</name>
    <dbReference type="NCBI Taxonomy" id="1842502"/>
    <lineage>
        <taxon>Bacteria</taxon>
        <taxon>Bacillati</taxon>
        <taxon>Cyanobacteriota</taxon>
        <taxon>Cyanophyceae</taxon>
        <taxon>Nostocales</taxon>
        <taxon>Scytonemataceae</taxon>
        <taxon>Scytonema</taxon>
    </lineage>
</organism>
<dbReference type="Pfam" id="PF12697">
    <property type="entry name" value="Abhydrolase_6"/>
    <property type="match status" value="1"/>
</dbReference>
<dbReference type="EMBL" id="JACJTA010000147">
    <property type="protein sequence ID" value="MBD2609347.1"/>
    <property type="molecule type" value="Genomic_DNA"/>
</dbReference>
<dbReference type="PANTHER" id="PTHR37017:SF11">
    <property type="entry name" value="ESTERASE_LIPASE_THIOESTERASE DOMAIN-CONTAINING PROTEIN"/>
    <property type="match status" value="1"/>
</dbReference>
<dbReference type="GO" id="GO:0016787">
    <property type="term" value="F:hydrolase activity"/>
    <property type="evidence" value="ECO:0007669"/>
    <property type="project" value="UniProtKB-KW"/>
</dbReference>
<dbReference type="Gene3D" id="3.40.50.1820">
    <property type="entry name" value="alpha/beta hydrolase"/>
    <property type="match status" value="1"/>
</dbReference>
<dbReference type="InterPro" id="IPR052897">
    <property type="entry name" value="Sec-Metab_Biosynth_Hydrolase"/>
</dbReference>
<dbReference type="SUPFAM" id="SSF53474">
    <property type="entry name" value="alpha/beta-Hydrolases"/>
    <property type="match status" value="1"/>
</dbReference>
<gene>
    <name evidence="2" type="ORF">H6G81_33850</name>
</gene>
<evidence type="ECO:0000259" key="1">
    <source>
        <dbReference type="Pfam" id="PF12697"/>
    </source>
</evidence>
<name>A0ABR8H0J6_9CYAN</name>
<dbReference type="InterPro" id="IPR029058">
    <property type="entry name" value="AB_hydrolase_fold"/>
</dbReference>
<protein>
    <submittedName>
        <fullName evidence="2">Alpha/beta fold hydrolase</fullName>
    </submittedName>
</protein>
<evidence type="ECO:0000313" key="2">
    <source>
        <dbReference type="EMBL" id="MBD2609347.1"/>
    </source>
</evidence>
<dbReference type="PANTHER" id="PTHR37017">
    <property type="entry name" value="AB HYDROLASE-1 DOMAIN-CONTAINING PROTEIN-RELATED"/>
    <property type="match status" value="1"/>
</dbReference>
<dbReference type="RefSeq" id="WP_029638067.1">
    <property type="nucleotide sequence ID" value="NZ_JACJTA010000147.1"/>
</dbReference>
<dbReference type="InterPro" id="IPR000073">
    <property type="entry name" value="AB_hydrolase_1"/>
</dbReference>
<keyword evidence="2" id="KW-0378">Hydrolase</keyword>
<reference evidence="2 3" key="1">
    <citation type="journal article" date="2020" name="ISME J.">
        <title>Comparative genomics reveals insights into cyanobacterial evolution and habitat adaptation.</title>
        <authorList>
            <person name="Chen M.Y."/>
            <person name="Teng W.K."/>
            <person name="Zhao L."/>
            <person name="Hu C.X."/>
            <person name="Zhou Y.K."/>
            <person name="Han B.P."/>
            <person name="Song L.R."/>
            <person name="Shu W.S."/>
        </authorList>
    </citation>
    <scope>NUCLEOTIDE SEQUENCE [LARGE SCALE GENOMIC DNA]</scope>
    <source>
        <strain evidence="2 3">FACHB-248</strain>
    </source>
</reference>
<dbReference type="Proteomes" id="UP000660380">
    <property type="component" value="Unassembled WGS sequence"/>
</dbReference>
<keyword evidence="3" id="KW-1185">Reference proteome</keyword>
<accession>A0ABR8H0J6</accession>
<evidence type="ECO:0000313" key="3">
    <source>
        <dbReference type="Proteomes" id="UP000660380"/>
    </source>
</evidence>
<comment type="caution">
    <text evidence="2">The sequence shown here is derived from an EMBL/GenBank/DDBJ whole genome shotgun (WGS) entry which is preliminary data.</text>
</comment>
<proteinExistence type="predicted"/>
<feature type="domain" description="AB hydrolase-1" evidence="1">
    <location>
        <begin position="6"/>
        <end position="238"/>
    </location>
</feature>